<gene>
    <name evidence="1" type="ORF">PAXRUDRAFT_20090</name>
</gene>
<reference evidence="1 2" key="1">
    <citation type="submission" date="2014-04" db="EMBL/GenBank/DDBJ databases">
        <authorList>
            <consortium name="DOE Joint Genome Institute"/>
            <person name="Kuo A."/>
            <person name="Kohler A."/>
            <person name="Jargeat P."/>
            <person name="Nagy L.G."/>
            <person name="Floudas D."/>
            <person name="Copeland A."/>
            <person name="Barry K.W."/>
            <person name="Cichocki N."/>
            <person name="Veneault-Fourrey C."/>
            <person name="LaButti K."/>
            <person name="Lindquist E.A."/>
            <person name="Lipzen A."/>
            <person name="Lundell T."/>
            <person name="Morin E."/>
            <person name="Murat C."/>
            <person name="Sun H."/>
            <person name="Tunlid A."/>
            <person name="Henrissat B."/>
            <person name="Grigoriev I.V."/>
            <person name="Hibbett D.S."/>
            <person name="Martin F."/>
            <person name="Nordberg H.P."/>
            <person name="Cantor M.N."/>
            <person name="Hua S.X."/>
        </authorList>
    </citation>
    <scope>NUCLEOTIDE SEQUENCE [LARGE SCALE GENOMIC DNA]</scope>
    <source>
        <strain evidence="1 2">Ve08.2h10</strain>
    </source>
</reference>
<organism evidence="1 2">
    <name type="scientific">Paxillus rubicundulus Ve08.2h10</name>
    <dbReference type="NCBI Taxonomy" id="930991"/>
    <lineage>
        <taxon>Eukaryota</taxon>
        <taxon>Fungi</taxon>
        <taxon>Dikarya</taxon>
        <taxon>Basidiomycota</taxon>
        <taxon>Agaricomycotina</taxon>
        <taxon>Agaricomycetes</taxon>
        <taxon>Agaricomycetidae</taxon>
        <taxon>Boletales</taxon>
        <taxon>Paxilineae</taxon>
        <taxon>Paxillaceae</taxon>
        <taxon>Paxillus</taxon>
    </lineage>
</organism>
<reference evidence="2" key="2">
    <citation type="submission" date="2015-01" db="EMBL/GenBank/DDBJ databases">
        <title>Evolutionary Origins and Diversification of the Mycorrhizal Mutualists.</title>
        <authorList>
            <consortium name="DOE Joint Genome Institute"/>
            <consortium name="Mycorrhizal Genomics Consortium"/>
            <person name="Kohler A."/>
            <person name="Kuo A."/>
            <person name="Nagy L.G."/>
            <person name="Floudas D."/>
            <person name="Copeland A."/>
            <person name="Barry K.W."/>
            <person name="Cichocki N."/>
            <person name="Veneault-Fourrey C."/>
            <person name="LaButti K."/>
            <person name="Lindquist E.A."/>
            <person name="Lipzen A."/>
            <person name="Lundell T."/>
            <person name="Morin E."/>
            <person name="Murat C."/>
            <person name="Riley R."/>
            <person name="Ohm R."/>
            <person name="Sun H."/>
            <person name="Tunlid A."/>
            <person name="Henrissat B."/>
            <person name="Grigoriev I.V."/>
            <person name="Hibbett D.S."/>
            <person name="Martin F."/>
        </authorList>
    </citation>
    <scope>NUCLEOTIDE SEQUENCE [LARGE SCALE GENOMIC DNA]</scope>
    <source>
        <strain evidence="2">Ve08.2h10</strain>
    </source>
</reference>
<accession>A0A0D0CT83</accession>
<protein>
    <submittedName>
        <fullName evidence="1">Uncharacterized protein</fullName>
    </submittedName>
</protein>
<dbReference type="AlphaFoldDB" id="A0A0D0CT83"/>
<evidence type="ECO:0000313" key="2">
    <source>
        <dbReference type="Proteomes" id="UP000054538"/>
    </source>
</evidence>
<evidence type="ECO:0000313" key="1">
    <source>
        <dbReference type="EMBL" id="KIK74226.1"/>
    </source>
</evidence>
<dbReference type="InParanoid" id="A0A0D0CT83"/>
<keyword evidence="2" id="KW-1185">Reference proteome</keyword>
<name>A0A0D0CT83_9AGAM</name>
<dbReference type="Proteomes" id="UP000054538">
    <property type="component" value="Unassembled WGS sequence"/>
</dbReference>
<dbReference type="OrthoDB" id="3187908at2759"/>
<proteinExistence type="predicted"/>
<dbReference type="HOGENOM" id="CLU_2705580_0_0_1"/>
<sequence>MSPRHTCAKNASQHPGQIILNAQVKRHTVAEEQADDQCLAEVQAYQQIAVIEDQIEATQKNAAKGSTVPAVGG</sequence>
<dbReference type="EMBL" id="KN829054">
    <property type="protein sequence ID" value="KIK74226.1"/>
    <property type="molecule type" value="Genomic_DNA"/>
</dbReference>